<dbReference type="Gene3D" id="2.40.330.10">
    <property type="entry name" value="DNA-binding pseudobarrel domain"/>
    <property type="match status" value="3"/>
</dbReference>
<dbReference type="PANTHER" id="PTHR31674">
    <property type="entry name" value="B3 DOMAIN-CONTAINING PROTEIN REM-LIKE 3-RELATED"/>
    <property type="match status" value="1"/>
</dbReference>
<dbReference type="SUPFAM" id="SSF101936">
    <property type="entry name" value="DNA-binding pseudobarrel domain"/>
    <property type="match status" value="3"/>
</dbReference>
<dbReference type="InterPro" id="IPR003340">
    <property type="entry name" value="B3_DNA-bd"/>
</dbReference>
<feature type="domain" description="TF-B3" evidence="8">
    <location>
        <begin position="1"/>
        <end position="92"/>
    </location>
</feature>
<dbReference type="Proteomes" id="UP000836841">
    <property type="component" value="Chromosome 7"/>
</dbReference>
<evidence type="ECO:0000256" key="6">
    <source>
        <dbReference type="ARBA" id="ARBA00023242"/>
    </source>
</evidence>
<feature type="region of interest" description="Disordered" evidence="7">
    <location>
        <begin position="111"/>
        <end position="135"/>
    </location>
</feature>
<reference evidence="9 10" key="1">
    <citation type="submission" date="2022-03" db="EMBL/GenBank/DDBJ databases">
        <authorList>
            <person name="Nunn A."/>
            <person name="Chopra R."/>
            <person name="Nunn A."/>
            <person name="Contreras Garrido A."/>
        </authorList>
    </citation>
    <scope>NUCLEOTIDE SEQUENCE [LARGE SCALE GENOMIC DNA]</scope>
</reference>
<feature type="compositionally biased region" description="Basic and acidic residues" evidence="7">
    <location>
        <begin position="249"/>
        <end position="261"/>
    </location>
</feature>
<evidence type="ECO:0000313" key="10">
    <source>
        <dbReference type="Proteomes" id="UP000836841"/>
    </source>
</evidence>
<sequence>MADPLNFSLFHHKFLTGAKPNLTFEDEFLRRHTKVLLRSDASDRIWEVKLDGNRLAGGWEKFAAVHKFRDGDVLVFRHEGDENFHVAVSSRSNSGDIQNASHSYDVDTDVTEIDDDDVESDDGEGEDDDDEVGGEDDAGKVFDVHHISDMCFNFRDLPRDFTFVSFDKHNKPGEIDLANGQGRKWTLLLAKNSSSGVFYIRRGWVNFCSANKLRKDDLCVFKVSENGERPVLRLCPQDSGNGHEKKKRSVDDDASKGKEKNSPSSFLTVKLTSSRFKTGILVSSRTFSLMGILGVYIAGSTTLLIESWFQYISSVFVTESGIKKTGEITLLNEDGRKWSSYLQMTGRCGSEWFYLRNGWREMCQANGVRVNDSFELELIWENENPMFKFVSKIENRGKGNRGTRKKRACETPLQLRSAEKTPSVETEGRRASKKGRTGVSNRANTNSRKLRRTQPNSCSISDQVTNVKQSILDTLNAVRHFRAGLEMRETNLEAALLEIDALGEKILGISQIINSNPV</sequence>
<organism evidence="9 10">
    <name type="scientific">Thlaspi arvense</name>
    <name type="common">Field penny-cress</name>
    <dbReference type="NCBI Taxonomy" id="13288"/>
    <lineage>
        <taxon>Eukaryota</taxon>
        <taxon>Viridiplantae</taxon>
        <taxon>Streptophyta</taxon>
        <taxon>Embryophyta</taxon>
        <taxon>Tracheophyta</taxon>
        <taxon>Spermatophyta</taxon>
        <taxon>Magnoliopsida</taxon>
        <taxon>eudicotyledons</taxon>
        <taxon>Gunneridae</taxon>
        <taxon>Pentapetalae</taxon>
        <taxon>rosids</taxon>
        <taxon>malvids</taxon>
        <taxon>Brassicales</taxon>
        <taxon>Brassicaceae</taxon>
        <taxon>Thlaspideae</taxon>
        <taxon>Thlaspi</taxon>
    </lineage>
</organism>
<proteinExistence type="predicted"/>
<feature type="region of interest" description="Disordered" evidence="7">
    <location>
        <begin position="397"/>
        <end position="460"/>
    </location>
</feature>
<keyword evidence="6" id="KW-0539">Nucleus</keyword>
<feature type="domain" description="TF-B3" evidence="8">
    <location>
        <begin position="157"/>
        <end position="237"/>
    </location>
</feature>
<dbReference type="AlphaFoldDB" id="A0AAU9T1R1"/>
<name>A0AAU9T1R1_THLAR</name>
<keyword evidence="5" id="KW-0804">Transcription</keyword>
<evidence type="ECO:0000256" key="2">
    <source>
        <dbReference type="ARBA" id="ARBA00022737"/>
    </source>
</evidence>
<keyword evidence="10" id="KW-1185">Reference proteome</keyword>
<protein>
    <recommendedName>
        <fullName evidence="8">TF-B3 domain-containing protein</fullName>
    </recommendedName>
</protein>
<dbReference type="InterPro" id="IPR039218">
    <property type="entry name" value="REM_fam"/>
</dbReference>
<evidence type="ECO:0000256" key="1">
    <source>
        <dbReference type="ARBA" id="ARBA00004123"/>
    </source>
</evidence>
<evidence type="ECO:0000256" key="4">
    <source>
        <dbReference type="ARBA" id="ARBA00023125"/>
    </source>
</evidence>
<dbReference type="EMBL" id="OU466863">
    <property type="protein sequence ID" value="CAH2077354.1"/>
    <property type="molecule type" value="Genomic_DNA"/>
</dbReference>
<dbReference type="GO" id="GO:0003677">
    <property type="term" value="F:DNA binding"/>
    <property type="evidence" value="ECO:0007669"/>
    <property type="project" value="UniProtKB-KW"/>
</dbReference>
<dbReference type="PROSITE" id="PS50863">
    <property type="entry name" value="B3"/>
    <property type="match status" value="3"/>
</dbReference>
<dbReference type="InterPro" id="IPR015300">
    <property type="entry name" value="DNA-bd_pseudobarrel_sf"/>
</dbReference>
<dbReference type="Pfam" id="PF02362">
    <property type="entry name" value="B3"/>
    <property type="match status" value="3"/>
</dbReference>
<gene>
    <name evidence="9" type="ORF">TAV2_LOCUS24210</name>
</gene>
<feature type="compositionally biased region" description="Basic residues" evidence="7">
    <location>
        <begin position="398"/>
        <end position="407"/>
    </location>
</feature>
<keyword evidence="4" id="KW-0238">DNA-binding</keyword>
<accession>A0AAU9T1R1</accession>
<evidence type="ECO:0000259" key="8">
    <source>
        <dbReference type="PROSITE" id="PS50863"/>
    </source>
</evidence>
<dbReference type="CDD" id="cd10017">
    <property type="entry name" value="B3_DNA"/>
    <property type="match status" value="3"/>
</dbReference>
<keyword evidence="3" id="KW-0805">Transcription regulation</keyword>
<evidence type="ECO:0000256" key="7">
    <source>
        <dbReference type="SAM" id="MobiDB-lite"/>
    </source>
</evidence>
<dbReference type="SMART" id="SM01019">
    <property type="entry name" value="B3"/>
    <property type="match status" value="3"/>
</dbReference>
<feature type="domain" description="TF-B3" evidence="8">
    <location>
        <begin position="295"/>
        <end position="394"/>
    </location>
</feature>
<feature type="region of interest" description="Disordered" evidence="7">
    <location>
        <begin position="232"/>
        <end position="263"/>
    </location>
</feature>
<evidence type="ECO:0000256" key="5">
    <source>
        <dbReference type="ARBA" id="ARBA00023163"/>
    </source>
</evidence>
<keyword evidence="2" id="KW-0677">Repeat</keyword>
<dbReference type="FunFam" id="2.40.330.10:FF:000009">
    <property type="entry name" value="Transcriptional factor B3 family protein"/>
    <property type="match status" value="1"/>
</dbReference>
<dbReference type="PANTHER" id="PTHR31674:SF38">
    <property type="entry name" value="B3 DOMAIN-CONTAINING PROTEIN REM1"/>
    <property type="match status" value="1"/>
</dbReference>
<evidence type="ECO:0000256" key="3">
    <source>
        <dbReference type="ARBA" id="ARBA00023015"/>
    </source>
</evidence>
<comment type="subcellular location">
    <subcellularLocation>
        <location evidence="1">Nucleus</location>
    </subcellularLocation>
</comment>
<dbReference type="GO" id="GO:0005634">
    <property type="term" value="C:nucleus"/>
    <property type="evidence" value="ECO:0007669"/>
    <property type="project" value="UniProtKB-SubCell"/>
</dbReference>
<feature type="compositionally biased region" description="Polar residues" evidence="7">
    <location>
        <begin position="438"/>
        <end position="460"/>
    </location>
</feature>
<evidence type="ECO:0000313" key="9">
    <source>
        <dbReference type="EMBL" id="CAH2077354.1"/>
    </source>
</evidence>